<organism evidence="4 5">
    <name type="scientific">Methanococcoides vulcani</name>
    <dbReference type="NCBI Taxonomy" id="1353158"/>
    <lineage>
        <taxon>Archaea</taxon>
        <taxon>Methanobacteriati</taxon>
        <taxon>Methanobacteriota</taxon>
        <taxon>Stenosarchaea group</taxon>
        <taxon>Methanomicrobia</taxon>
        <taxon>Methanosarcinales</taxon>
        <taxon>Methanosarcinaceae</taxon>
        <taxon>Methanococcoides</taxon>
    </lineage>
</organism>
<dbReference type="SUPFAM" id="SSF46785">
    <property type="entry name" value="Winged helix' DNA-binding domain"/>
    <property type="match status" value="1"/>
</dbReference>
<dbReference type="Pfam" id="PF24034">
    <property type="entry name" value="DUF7343"/>
    <property type="match status" value="1"/>
</dbReference>
<dbReference type="Gene3D" id="2.60.40.1120">
    <property type="entry name" value="Carboxypeptidase-like, regulatory domain"/>
    <property type="match status" value="1"/>
</dbReference>
<feature type="domain" description="DUF7343" evidence="3">
    <location>
        <begin position="244"/>
        <end position="303"/>
    </location>
</feature>
<dbReference type="Gene3D" id="1.10.10.10">
    <property type="entry name" value="Winged helix-like DNA-binding domain superfamily/Winged helix DNA-binding domain"/>
    <property type="match status" value="1"/>
</dbReference>
<dbReference type="RefSeq" id="WP_091688733.1">
    <property type="nucleotide sequence ID" value="NZ_CAAGSJ010000003.1"/>
</dbReference>
<sequence length="308" mass="33475">MIRTLFVFSVCILACLFSAVPVSAEGTATIHGAIYEWDTFQLMENVIIEVNTTPPQSIVAKYGVYSMNLAPGEYMITASYYENNTLTASTQETITINDDGDYIIDLILLPSYDSDLTEDSDLLNITTSLEADSEAIENGADDSTLYYVAGLIILLMAGTGLYLFSKKNGKNEADEGGQIPPVADDVAKLADMETKVEPPVVVSDETDETEESEGAEGSKPEVSEVSDMPEAPKVSEVEGKVPLPSDLQEVLDIIRSSGGRITQKDLRAKLSYSEAKVSLIVSDLENRGLVEKFKKGRGNIIIIPDDHR</sequence>
<evidence type="ECO:0000256" key="1">
    <source>
        <dbReference type="SAM" id="MobiDB-lite"/>
    </source>
</evidence>
<evidence type="ECO:0000313" key="4">
    <source>
        <dbReference type="EMBL" id="SES68352.1"/>
    </source>
</evidence>
<dbReference type="InterPro" id="IPR036390">
    <property type="entry name" value="WH_DNA-bd_sf"/>
</dbReference>
<accession>A0A1H9YH36</accession>
<gene>
    <name evidence="4" type="ORF">SAMN04488587_0563</name>
</gene>
<feature type="transmembrane region" description="Helical" evidence="2">
    <location>
        <begin position="145"/>
        <end position="164"/>
    </location>
</feature>
<dbReference type="InterPro" id="IPR008969">
    <property type="entry name" value="CarboxyPept-like_regulatory"/>
</dbReference>
<keyword evidence="5" id="KW-1185">Reference proteome</keyword>
<feature type="region of interest" description="Disordered" evidence="1">
    <location>
        <begin position="195"/>
        <end position="240"/>
    </location>
</feature>
<dbReference type="EMBL" id="FOHQ01000001">
    <property type="protein sequence ID" value="SES68352.1"/>
    <property type="molecule type" value="Genomic_DNA"/>
</dbReference>
<proteinExistence type="predicted"/>
<keyword evidence="2" id="KW-0472">Membrane</keyword>
<dbReference type="InterPro" id="IPR055767">
    <property type="entry name" value="DUF7343"/>
</dbReference>
<dbReference type="InterPro" id="IPR036388">
    <property type="entry name" value="WH-like_DNA-bd_sf"/>
</dbReference>
<reference evidence="5" key="1">
    <citation type="submission" date="2016-10" db="EMBL/GenBank/DDBJ databases">
        <authorList>
            <person name="Varghese N."/>
            <person name="Submissions S."/>
        </authorList>
    </citation>
    <scope>NUCLEOTIDE SEQUENCE [LARGE SCALE GENOMIC DNA]</scope>
    <source>
        <strain evidence="5">SLH 33</strain>
    </source>
</reference>
<dbReference type="AlphaFoldDB" id="A0A1H9YH36"/>
<dbReference type="STRING" id="1353158.SAMN04488587_0563"/>
<keyword evidence="2" id="KW-1133">Transmembrane helix</keyword>
<evidence type="ECO:0000259" key="3">
    <source>
        <dbReference type="Pfam" id="PF24034"/>
    </source>
</evidence>
<name>A0A1H9YH36_9EURY</name>
<evidence type="ECO:0000313" key="5">
    <source>
        <dbReference type="Proteomes" id="UP000243338"/>
    </source>
</evidence>
<feature type="compositionally biased region" description="Acidic residues" evidence="1">
    <location>
        <begin position="204"/>
        <end position="214"/>
    </location>
</feature>
<evidence type="ECO:0000256" key="2">
    <source>
        <dbReference type="SAM" id="Phobius"/>
    </source>
</evidence>
<dbReference type="Proteomes" id="UP000243338">
    <property type="component" value="Unassembled WGS sequence"/>
</dbReference>
<dbReference type="OrthoDB" id="147932at2157"/>
<keyword evidence="2" id="KW-0812">Transmembrane</keyword>
<protein>
    <submittedName>
        <fullName evidence="4">Uncharacterized membrane protein</fullName>
    </submittedName>
</protein>
<dbReference type="SUPFAM" id="SSF49464">
    <property type="entry name" value="Carboxypeptidase regulatory domain-like"/>
    <property type="match status" value="1"/>
</dbReference>